<protein>
    <submittedName>
        <fullName evidence="1">Uncharacterized protein</fullName>
    </submittedName>
</protein>
<proteinExistence type="predicted"/>
<dbReference type="EMBL" id="CAJZAI010000004">
    <property type="protein sequence ID" value="CAG9172479.1"/>
    <property type="molecule type" value="Genomic_DNA"/>
</dbReference>
<dbReference type="Proteomes" id="UP000727654">
    <property type="component" value="Unassembled WGS sequence"/>
</dbReference>
<name>A0ABN7YGA2_9BURK</name>
<comment type="caution">
    <text evidence="1">The sequence shown here is derived from an EMBL/GenBank/DDBJ whole genome shotgun (WGS) entry which is preliminary data.</text>
</comment>
<reference evidence="1 2" key="1">
    <citation type="submission" date="2021-08" db="EMBL/GenBank/DDBJ databases">
        <authorList>
            <person name="Peeters C."/>
        </authorList>
    </citation>
    <scope>NUCLEOTIDE SEQUENCE [LARGE SCALE GENOMIC DNA]</scope>
    <source>
        <strain evidence="1 2">LMG 23992</strain>
    </source>
</reference>
<organism evidence="1 2">
    <name type="scientific">Cupriavidus laharis</name>
    <dbReference type="NCBI Taxonomy" id="151654"/>
    <lineage>
        <taxon>Bacteria</taxon>
        <taxon>Pseudomonadati</taxon>
        <taxon>Pseudomonadota</taxon>
        <taxon>Betaproteobacteria</taxon>
        <taxon>Burkholderiales</taxon>
        <taxon>Burkholderiaceae</taxon>
        <taxon>Cupriavidus</taxon>
    </lineage>
</organism>
<evidence type="ECO:0000313" key="2">
    <source>
        <dbReference type="Proteomes" id="UP000727654"/>
    </source>
</evidence>
<dbReference type="RefSeq" id="WP_224079860.1">
    <property type="nucleotide sequence ID" value="NZ_CAJZAI010000004.1"/>
</dbReference>
<accession>A0ABN7YGA2</accession>
<keyword evidence="2" id="KW-1185">Reference proteome</keyword>
<gene>
    <name evidence="1" type="ORF">LMG23992_02246</name>
</gene>
<evidence type="ECO:0000313" key="1">
    <source>
        <dbReference type="EMBL" id="CAG9172479.1"/>
    </source>
</evidence>
<sequence length="420" mass="47672">MRFTEYVVLERAAQATDPLGFRRPGGALQDLLFPQFTVLTLHPAYLSALCCFLLQLQDRPNQAKFARDFRELELLWGIGNASVETSIINVTKYRELCGDDIRLGKIPARHPIFARLSYGTLGHYSSVAMRWNLTDKSGRNVSRHGRALGEGFAGRRRSGPTLDEQLQAWTRDEVITMEQVGEIGRSFGIQAEASARERQTWQDVIDDWCRRVPDTAVLWRRPLDPSLMPAQAQDAASYRQVFPKLEAFYPELIPELGAMYRFERLAAATQFVFELHLAALELGDKFADAGPSEPDAFAALVVDTAQDYVRAGSRFHDARNLFMSIARGKPTYAALKRCIIDHHKEHQSAKGTSAIVDHDKFLVSGRVEPKTMQDALDDIAGVGDMTECLDRLQSRYRRDWHFDKCRRWHDWADGKQEVQA</sequence>